<dbReference type="InterPro" id="IPR036397">
    <property type="entry name" value="RNaseH_sf"/>
</dbReference>
<evidence type="ECO:0000313" key="12">
    <source>
        <dbReference type="EMBL" id="PNY16753.1"/>
    </source>
</evidence>
<dbReference type="InterPro" id="IPR043502">
    <property type="entry name" value="DNA/RNA_pol_sf"/>
</dbReference>
<dbReference type="InterPro" id="IPR041588">
    <property type="entry name" value="Integrase_H2C2"/>
</dbReference>
<dbReference type="EMBL" id="ASHM01008778">
    <property type="protein sequence ID" value="PNY16753.1"/>
    <property type="molecule type" value="Genomic_DNA"/>
</dbReference>
<sequence>MEIPHNSVPLELNEILQQFPEVFKEHIQLPPKRSKVHHIKLFPDHGIIRPSMSAYSIPVILVKKKDRSWRMCVDYRALSKATIPDNLIDYLGHISGQGVAVDPEKVKCIMEWPEPKSVKGCMKKNSWLWYFVFNIGDITYWFEVKYKPGLDNKAADALSRCYDEVEFSAIVSYPTWVDRKKLLDEVATDVDIQKLLQELQINPAARPGYSVNNGVLFYHGRTYRRLADNLYWVGMQKSARDFVRSCDTCQRQKYSATTPGGLLQPLPIPNAIWEDLSVDFVTGLPKSKGYDVVLVVVDRLSKYSHFILLKHPNSAKSIAELFVKEIVRLHGIPKSIISDQSYLRCFASDQPKTWAVWIPWAEFWYNSTYNVSIGKTPFEVVYGRQATNVVKFLSNETKVAAVALELSERDEALSQLKIGEVAYKLQLPNTSKIHPDFHVSLLKKAVGNYHTQGELPKELEGKSVDDVTWEDDDVLRGQFPDFGLEDKAVYMEEGVDRNVDITLGLELQPKPRVWQVYTRKKVKGNENNDVAG</sequence>
<accession>A0A2K3PN97</accession>
<keyword evidence="8" id="KW-0808">Transferase</keyword>
<dbReference type="STRING" id="57577.A0A2K3PN97"/>
<evidence type="ECO:0000256" key="1">
    <source>
        <dbReference type="ARBA" id="ARBA00022670"/>
    </source>
</evidence>
<keyword evidence="8" id="KW-0548">Nucleotidyltransferase</keyword>
<proteinExistence type="predicted"/>
<evidence type="ECO:0000256" key="6">
    <source>
        <dbReference type="ARBA" id="ARBA00022908"/>
    </source>
</evidence>
<dbReference type="PROSITE" id="PS50994">
    <property type="entry name" value="INTEGRASE"/>
    <property type="match status" value="1"/>
</dbReference>
<dbReference type="Proteomes" id="UP000236291">
    <property type="component" value="Unassembled WGS sequence"/>
</dbReference>
<dbReference type="Gene3D" id="3.10.10.10">
    <property type="entry name" value="HIV Type 1 Reverse Transcriptase, subunit A, domain 1"/>
    <property type="match status" value="1"/>
</dbReference>
<dbReference type="InterPro" id="IPR050951">
    <property type="entry name" value="Retrovirus_Pol_polyprotein"/>
</dbReference>
<dbReference type="AlphaFoldDB" id="A0A2K3PN97"/>
<dbReference type="SUPFAM" id="SSF56672">
    <property type="entry name" value="DNA/RNA polymerases"/>
    <property type="match status" value="1"/>
</dbReference>
<dbReference type="GO" id="GO:0003887">
    <property type="term" value="F:DNA-directed DNA polymerase activity"/>
    <property type="evidence" value="ECO:0007669"/>
    <property type="project" value="UniProtKB-KW"/>
</dbReference>
<keyword evidence="7" id="KW-0695">RNA-directed DNA polymerase</keyword>
<dbReference type="GO" id="GO:0004190">
    <property type="term" value="F:aspartic-type endopeptidase activity"/>
    <property type="evidence" value="ECO:0007669"/>
    <property type="project" value="UniProtKB-KW"/>
</dbReference>
<dbReference type="Pfam" id="PF24626">
    <property type="entry name" value="SH3_Tf2-1"/>
    <property type="match status" value="1"/>
</dbReference>
<keyword evidence="4" id="KW-0378">Hydrolase</keyword>
<evidence type="ECO:0000313" key="13">
    <source>
        <dbReference type="Proteomes" id="UP000236291"/>
    </source>
</evidence>
<keyword evidence="6" id="KW-0229">DNA integration</keyword>
<dbReference type="GO" id="GO:0003677">
    <property type="term" value="F:DNA binding"/>
    <property type="evidence" value="ECO:0007669"/>
    <property type="project" value="UniProtKB-KW"/>
</dbReference>
<dbReference type="PANTHER" id="PTHR37984">
    <property type="entry name" value="PROTEIN CBG26694"/>
    <property type="match status" value="1"/>
</dbReference>
<evidence type="ECO:0000256" key="4">
    <source>
        <dbReference type="ARBA" id="ARBA00022801"/>
    </source>
</evidence>
<dbReference type="GO" id="GO:0046872">
    <property type="term" value="F:metal ion binding"/>
    <property type="evidence" value="ECO:0007669"/>
    <property type="project" value="UniProtKB-KW"/>
</dbReference>
<evidence type="ECO:0000256" key="3">
    <source>
        <dbReference type="ARBA" id="ARBA00022750"/>
    </source>
</evidence>
<keyword evidence="1" id="KW-0645">Protease</keyword>
<keyword evidence="8" id="KW-0239">DNA-directed DNA polymerase</keyword>
<evidence type="ECO:0000256" key="8">
    <source>
        <dbReference type="ARBA" id="ARBA00022932"/>
    </source>
</evidence>
<evidence type="ECO:0000259" key="11">
    <source>
        <dbReference type="PROSITE" id="PS50994"/>
    </source>
</evidence>
<evidence type="ECO:0000256" key="2">
    <source>
        <dbReference type="ARBA" id="ARBA00022723"/>
    </source>
</evidence>
<comment type="caution">
    <text evidence="12">The sequence shown here is derived from an EMBL/GenBank/DDBJ whole genome shotgun (WGS) entry which is preliminary data.</text>
</comment>
<dbReference type="InterPro" id="IPR056924">
    <property type="entry name" value="SH3_Tf2-1"/>
</dbReference>
<keyword evidence="9" id="KW-0238">DNA-binding</keyword>
<evidence type="ECO:0000256" key="10">
    <source>
        <dbReference type="ARBA" id="ARBA00023172"/>
    </source>
</evidence>
<dbReference type="GO" id="GO:0015074">
    <property type="term" value="P:DNA integration"/>
    <property type="evidence" value="ECO:0007669"/>
    <property type="project" value="UniProtKB-KW"/>
</dbReference>
<dbReference type="GO" id="GO:0003964">
    <property type="term" value="F:RNA-directed DNA polymerase activity"/>
    <property type="evidence" value="ECO:0007669"/>
    <property type="project" value="UniProtKB-KW"/>
</dbReference>
<keyword evidence="2" id="KW-0479">Metal-binding</keyword>
<name>A0A2K3PN97_TRIPR</name>
<reference evidence="12 13" key="1">
    <citation type="journal article" date="2014" name="Am. J. Bot.">
        <title>Genome assembly and annotation for red clover (Trifolium pratense; Fabaceae).</title>
        <authorList>
            <person name="Istvanek J."/>
            <person name="Jaros M."/>
            <person name="Krenek A."/>
            <person name="Repkova J."/>
        </authorList>
    </citation>
    <scope>NUCLEOTIDE SEQUENCE [LARGE SCALE GENOMIC DNA]</scope>
    <source>
        <strain evidence="13">cv. Tatra</strain>
        <tissue evidence="12">Young leaves</tissue>
    </source>
</reference>
<dbReference type="PANTHER" id="PTHR37984:SF15">
    <property type="entry name" value="INTEGRASE CATALYTIC DOMAIN-CONTAINING PROTEIN"/>
    <property type="match status" value="1"/>
</dbReference>
<keyword evidence="10" id="KW-0233">DNA recombination</keyword>
<dbReference type="GO" id="GO:0006508">
    <property type="term" value="P:proteolysis"/>
    <property type="evidence" value="ECO:0007669"/>
    <property type="project" value="UniProtKB-KW"/>
</dbReference>
<organism evidence="12 13">
    <name type="scientific">Trifolium pratense</name>
    <name type="common">Red clover</name>
    <dbReference type="NCBI Taxonomy" id="57577"/>
    <lineage>
        <taxon>Eukaryota</taxon>
        <taxon>Viridiplantae</taxon>
        <taxon>Streptophyta</taxon>
        <taxon>Embryophyta</taxon>
        <taxon>Tracheophyta</taxon>
        <taxon>Spermatophyta</taxon>
        <taxon>Magnoliopsida</taxon>
        <taxon>eudicotyledons</taxon>
        <taxon>Gunneridae</taxon>
        <taxon>Pentapetalae</taxon>
        <taxon>rosids</taxon>
        <taxon>fabids</taxon>
        <taxon>Fabales</taxon>
        <taxon>Fabaceae</taxon>
        <taxon>Papilionoideae</taxon>
        <taxon>50 kb inversion clade</taxon>
        <taxon>NPAAA clade</taxon>
        <taxon>Hologalegina</taxon>
        <taxon>IRL clade</taxon>
        <taxon>Trifolieae</taxon>
        <taxon>Trifolium</taxon>
    </lineage>
</organism>
<keyword evidence="5" id="KW-0460">Magnesium</keyword>
<reference evidence="12 13" key="2">
    <citation type="journal article" date="2017" name="Front. Plant Sci.">
        <title>Gene Classification and Mining of Molecular Markers Useful in Red Clover (Trifolium pratense) Breeding.</title>
        <authorList>
            <person name="Istvanek J."/>
            <person name="Dluhosova J."/>
            <person name="Dluhos P."/>
            <person name="Patkova L."/>
            <person name="Nedelnik J."/>
            <person name="Repkova J."/>
        </authorList>
    </citation>
    <scope>NUCLEOTIDE SEQUENCE [LARGE SCALE GENOMIC DNA]</scope>
    <source>
        <strain evidence="13">cv. Tatra</strain>
        <tissue evidence="12">Young leaves</tissue>
    </source>
</reference>
<evidence type="ECO:0000256" key="9">
    <source>
        <dbReference type="ARBA" id="ARBA00023125"/>
    </source>
</evidence>
<keyword evidence="3" id="KW-0064">Aspartyl protease</keyword>
<dbReference type="InterPro" id="IPR012337">
    <property type="entry name" value="RNaseH-like_sf"/>
</dbReference>
<dbReference type="GO" id="GO:0006310">
    <property type="term" value="P:DNA recombination"/>
    <property type="evidence" value="ECO:0007669"/>
    <property type="project" value="UniProtKB-KW"/>
</dbReference>
<evidence type="ECO:0000256" key="5">
    <source>
        <dbReference type="ARBA" id="ARBA00022842"/>
    </source>
</evidence>
<feature type="domain" description="Integrase catalytic" evidence="11">
    <location>
        <begin position="263"/>
        <end position="340"/>
    </location>
</feature>
<dbReference type="Pfam" id="PF17921">
    <property type="entry name" value="Integrase_H2C2"/>
    <property type="match status" value="1"/>
</dbReference>
<protein>
    <recommendedName>
        <fullName evidence="11">Integrase catalytic domain-containing protein</fullName>
    </recommendedName>
</protein>
<dbReference type="Gene3D" id="3.30.420.10">
    <property type="entry name" value="Ribonuclease H-like superfamily/Ribonuclease H"/>
    <property type="match status" value="2"/>
</dbReference>
<evidence type="ECO:0000256" key="7">
    <source>
        <dbReference type="ARBA" id="ARBA00022918"/>
    </source>
</evidence>
<gene>
    <name evidence="12" type="ORF">L195_g013478</name>
</gene>
<dbReference type="SUPFAM" id="SSF53098">
    <property type="entry name" value="Ribonuclease H-like"/>
    <property type="match status" value="1"/>
</dbReference>
<dbReference type="Gene3D" id="1.10.340.70">
    <property type="match status" value="1"/>
</dbReference>
<dbReference type="InterPro" id="IPR001584">
    <property type="entry name" value="Integrase_cat-core"/>
</dbReference>